<evidence type="ECO:0000313" key="3">
    <source>
        <dbReference type="Proteomes" id="UP000237144"/>
    </source>
</evidence>
<reference evidence="2 3" key="1">
    <citation type="journal article" date="2018" name="Front. Microbiol.">
        <title>Prospects for Fungal Bioremediation of Acidic Radioactive Waste Sites: Characterization and Genome Sequence of Rhodotorula taiwanensis MD1149.</title>
        <authorList>
            <person name="Tkavc R."/>
            <person name="Matrosova V.Y."/>
            <person name="Grichenko O.E."/>
            <person name="Gostincar C."/>
            <person name="Volpe R.P."/>
            <person name="Klimenkova P."/>
            <person name="Gaidamakova E.K."/>
            <person name="Zhou C.E."/>
            <person name="Stewart B.J."/>
            <person name="Lyman M.G."/>
            <person name="Malfatti S.A."/>
            <person name="Rubinfeld B."/>
            <person name="Courtot M."/>
            <person name="Singh J."/>
            <person name="Dalgard C.L."/>
            <person name="Hamilton T."/>
            <person name="Frey K.G."/>
            <person name="Gunde-Cimerman N."/>
            <person name="Dugan L."/>
            <person name="Daly M.J."/>
        </authorList>
    </citation>
    <scope>NUCLEOTIDE SEQUENCE [LARGE SCALE GENOMIC DNA]</scope>
    <source>
        <strain evidence="2 3">MD1149</strain>
    </source>
</reference>
<comment type="caution">
    <text evidence="2">The sequence shown here is derived from an EMBL/GenBank/DDBJ whole genome shotgun (WGS) entry which is preliminary data.</text>
</comment>
<dbReference type="Proteomes" id="UP000237144">
    <property type="component" value="Unassembled WGS sequence"/>
</dbReference>
<dbReference type="EMBL" id="PJQD01000011">
    <property type="protein sequence ID" value="POY75808.1"/>
    <property type="molecule type" value="Genomic_DNA"/>
</dbReference>
<proteinExistence type="predicted"/>
<gene>
    <name evidence="2" type="ORF">BMF94_1121</name>
</gene>
<accession>A0A2S5BGA5</accession>
<feature type="region of interest" description="Disordered" evidence="1">
    <location>
        <begin position="342"/>
        <end position="364"/>
    </location>
</feature>
<keyword evidence="3" id="KW-1185">Reference proteome</keyword>
<organism evidence="2 3">
    <name type="scientific">Rhodotorula taiwanensis</name>
    <dbReference type="NCBI Taxonomy" id="741276"/>
    <lineage>
        <taxon>Eukaryota</taxon>
        <taxon>Fungi</taxon>
        <taxon>Dikarya</taxon>
        <taxon>Basidiomycota</taxon>
        <taxon>Pucciniomycotina</taxon>
        <taxon>Microbotryomycetes</taxon>
        <taxon>Sporidiobolales</taxon>
        <taxon>Sporidiobolaceae</taxon>
        <taxon>Rhodotorula</taxon>
    </lineage>
</organism>
<dbReference type="AlphaFoldDB" id="A0A2S5BGA5"/>
<sequence>MDLNNFRAAVEPILDRYETRFARDSLPDQFVRGRTRTKTLGAIAIKVDERRLRAICGVLTRFAAYFGPNHIVRSAAELDSLNEYFNTVRERAATRPEEDDPDTVALLDEGALRAHVLRFGYRRLCAFVAEKNALTPSNISTRTRALFQALPDASAPGRALTTSQFNRICALFEKRMRVMHGTTATPPPGGHELDPAAVKEILGKCLPSEVDIRLQLELRSMAEVNETVQRMGADGQAIHSLLSAEFENDYLDLYRNVMTLCALDPRLYTRYKSEVQSFLEKRRGGSLDFAAWRHLREDLDRRQLDLHRLASQRLAFGSEEAFKAQLAELLLTSADVRSMLDEHRDRAHRPHAGGRSQSPVDTPLSLRARTPIRSPHAFQDQHHSTLAASHDAFGEAPASPGLPSAHMDLPDLPDLFDHFSLGARPALGLRAARHYRTTPAKWAASRRW</sequence>
<evidence type="ECO:0000313" key="2">
    <source>
        <dbReference type="EMBL" id="POY75808.1"/>
    </source>
</evidence>
<evidence type="ECO:0000256" key="1">
    <source>
        <dbReference type="SAM" id="MobiDB-lite"/>
    </source>
</evidence>
<protein>
    <submittedName>
        <fullName evidence="2">Uncharacterized protein</fullName>
    </submittedName>
</protein>
<name>A0A2S5BGA5_9BASI</name>